<evidence type="ECO:0000256" key="1">
    <source>
        <dbReference type="PROSITE-ProRule" id="PRU10141"/>
    </source>
</evidence>
<name>A0A177ECC3_9MICR</name>
<reference evidence="3 4" key="1">
    <citation type="submission" date="2016-02" db="EMBL/GenBank/DDBJ databases">
        <title>Discovery of a natural microsporidian pathogen with a broad tissue tropism in Caenorhabditis elegans.</title>
        <authorList>
            <person name="Luallen R.J."/>
            <person name="Reinke A.W."/>
            <person name="Tong L."/>
            <person name="Botts M.R."/>
            <person name="Felix M.-A."/>
            <person name="Troemel E.R."/>
        </authorList>
    </citation>
    <scope>NUCLEOTIDE SEQUENCE [LARGE SCALE GENOMIC DNA]</scope>
    <source>
        <strain evidence="3 4">JUm2807</strain>
    </source>
</reference>
<dbReference type="VEuPathDB" id="MicrosporidiaDB:NEDG_00720"/>
<dbReference type="SUPFAM" id="SSF56112">
    <property type="entry name" value="Protein kinase-like (PK-like)"/>
    <property type="match status" value="1"/>
</dbReference>
<dbReference type="Gene3D" id="1.10.510.10">
    <property type="entry name" value="Transferase(Phosphotransferase) domain 1"/>
    <property type="match status" value="1"/>
</dbReference>
<dbReference type="CDD" id="cd14016">
    <property type="entry name" value="STKc_CK1"/>
    <property type="match status" value="1"/>
</dbReference>
<dbReference type="OrthoDB" id="5800476at2759"/>
<dbReference type="RefSeq" id="XP_067544235.1">
    <property type="nucleotide sequence ID" value="XM_067688138.1"/>
</dbReference>
<protein>
    <submittedName>
        <fullName evidence="3">Casein kinase 1</fullName>
    </submittedName>
</protein>
<dbReference type="GO" id="GO:0004672">
    <property type="term" value="F:protein kinase activity"/>
    <property type="evidence" value="ECO:0007669"/>
    <property type="project" value="InterPro"/>
</dbReference>
<gene>
    <name evidence="3" type="ORF">NEDG_00720</name>
</gene>
<keyword evidence="3" id="KW-0418">Kinase</keyword>
<sequence length="366" mass="41755">MKEGQDLRLGWMPENRVEKSTVSSAKVKSRGEVSLLQPGDTIGDYVLTEKIGQGSFGMVFEGHASKSIKKVAIKVEINPDSRYSQLENEYATYMELKGVPGFPRVEYFGECGGHTYLVMEHLGMSLEDMLALRNRRFCTKTIFIVVKRMIDLIEKIHSIGKVHRDLKPDNFLVGRDPKKLFLIDLGMAKEFVRQGQHVPSSSGRRLTGTPRYASVNAHKGLELSRRDDLESIGYIMIYLAKGKLPWQGIKETPREKCRLIGEQKRSIRVEKLVKDLPGSEQMEEYFQYVRALSFDTTPNYQYLKDLFDRALASNSLSDDGVFEWEYVFKGATEDMVNDSLDGDHAKKKGLLARIKRFLGRCFTQCK</sequence>
<dbReference type="InterPro" id="IPR050235">
    <property type="entry name" value="CK1_Ser-Thr_kinase"/>
</dbReference>
<evidence type="ECO:0000259" key="2">
    <source>
        <dbReference type="PROSITE" id="PS50011"/>
    </source>
</evidence>
<dbReference type="SMART" id="SM00220">
    <property type="entry name" value="S_TKc"/>
    <property type="match status" value="1"/>
</dbReference>
<keyword evidence="4" id="KW-1185">Reference proteome</keyword>
<dbReference type="PROSITE" id="PS50011">
    <property type="entry name" value="PROTEIN_KINASE_DOM"/>
    <property type="match status" value="1"/>
</dbReference>
<evidence type="ECO:0000313" key="4">
    <source>
        <dbReference type="Proteomes" id="UP000185944"/>
    </source>
</evidence>
<feature type="binding site" evidence="1">
    <location>
        <position position="74"/>
    </location>
    <ligand>
        <name>ATP</name>
        <dbReference type="ChEBI" id="CHEBI:30616"/>
    </ligand>
</feature>
<dbReference type="InterPro" id="IPR017441">
    <property type="entry name" value="Protein_kinase_ATP_BS"/>
</dbReference>
<dbReference type="InterPro" id="IPR011009">
    <property type="entry name" value="Kinase-like_dom_sf"/>
</dbReference>
<keyword evidence="1" id="KW-0547">Nucleotide-binding</keyword>
<organism evidence="3 4">
    <name type="scientific">Nematocida displodere</name>
    <dbReference type="NCBI Taxonomy" id="1805483"/>
    <lineage>
        <taxon>Eukaryota</taxon>
        <taxon>Fungi</taxon>
        <taxon>Fungi incertae sedis</taxon>
        <taxon>Microsporidia</taxon>
        <taxon>Nematocida</taxon>
    </lineage>
</organism>
<dbReference type="EMBL" id="LTDL01000040">
    <property type="protein sequence ID" value="OAG29587.1"/>
    <property type="molecule type" value="Genomic_DNA"/>
</dbReference>
<dbReference type="PANTHER" id="PTHR11909">
    <property type="entry name" value="CASEIN KINASE-RELATED"/>
    <property type="match status" value="1"/>
</dbReference>
<dbReference type="STRING" id="1805483.A0A177ECC3"/>
<dbReference type="Pfam" id="PF00069">
    <property type="entry name" value="Pkinase"/>
    <property type="match status" value="1"/>
</dbReference>
<accession>A0A177ECC3</accession>
<dbReference type="PROSITE" id="PS00107">
    <property type="entry name" value="PROTEIN_KINASE_ATP"/>
    <property type="match status" value="1"/>
</dbReference>
<dbReference type="GO" id="GO:0005524">
    <property type="term" value="F:ATP binding"/>
    <property type="evidence" value="ECO:0007669"/>
    <property type="project" value="UniProtKB-UniRule"/>
</dbReference>
<dbReference type="GeneID" id="93647070"/>
<keyword evidence="3" id="KW-0808">Transferase</keyword>
<dbReference type="AlphaFoldDB" id="A0A177ECC3"/>
<keyword evidence="1" id="KW-0067">ATP-binding</keyword>
<dbReference type="InterPro" id="IPR000719">
    <property type="entry name" value="Prot_kinase_dom"/>
</dbReference>
<evidence type="ECO:0000313" key="3">
    <source>
        <dbReference type="EMBL" id="OAG29587.1"/>
    </source>
</evidence>
<feature type="domain" description="Protein kinase" evidence="2">
    <location>
        <begin position="45"/>
        <end position="366"/>
    </location>
</feature>
<comment type="caution">
    <text evidence="3">The sequence shown here is derived from an EMBL/GenBank/DDBJ whole genome shotgun (WGS) entry which is preliminary data.</text>
</comment>
<proteinExistence type="predicted"/>
<dbReference type="Proteomes" id="UP000185944">
    <property type="component" value="Unassembled WGS sequence"/>
</dbReference>